<dbReference type="EMBL" id="JAGKSQ010000018">
    <property type="protein sequence ID" value="MBP3953607.1"/>
    <property type="molecule type" value="Genomic_DNA"/>
</dbReference>
<accession>A0A941AR41</accession>
<evidence type="ECO:0000313" key="2">
    <source>
        <dbReference type="EMBL" id="MBP3953607.1"/>
    </source>
</evidence>
<dbReference type="AlphaFoldDB" id="A0A941AR41"/>
<keyword evidence="3" id="KW-1185">Reference proteome</keyword>
<reference evidence="2" key="1">
    <citation type="submission" date="2021-03" db="EMBL/GenBank/DDBJ databases">
        <title>Bacillus suaedae sp. nov., isolated from Suaeda aralocaspica.</title>
        <authorList>
            <person name="Lei R.F.R."/>
        </authorList>
    </citation>
    <scope>NUCLEOTIDE SEQUENCE</scope>
    <source>
        <strain evidence="2">YZJH907-2</strain>
    </source>
</reference>
<dbReference type="SUPFAM" id="SSF55136">
    <property type="entry name" value="Probable bacterial effector-binding domain"/>
    <property type="match status" value="1"/>
</dbReference>
<dbReference type="Pfam" id="PF06445">
    <property type="entry name" value="GyrI-like"/>
    <property type="match status" value="1"/>
</dbReference>
<dbReference type="InterPro" id="IPR011256">
    <property type="entry name" value="Reg_factor_effector_dom_sf"/>
</dbReference>
<evidence type="ECO:0000259" key="1">
    <source>
        <dbReference type="Pfam" id="PF06445"/>
    </source>
</evidence>
<comment type="caution">
    <text evidence="2">The sequence shown here is derived from an EMBL/GenBank/DDBJ whole genome shotgun (WGS) entry which is preliminary data.</text>
</comment>
<sequence length="135" mass="15401">MEIISSEPELEVSLRRLESQSNRSSSIFIGGVGLTVSMNDLLINNFNQYNSIFILTEEDDTQGPLVETLPEGKYACIFYNGNHSESPEHYRSLLTFIRDNGFEVCGDSIERTIIDHYISRSKEDYLTEIQIPIKC</sequence>
<protein>
    <submittedName>
        <fullName evidence="2">GyrI-like domain-containing protein</fullName>
    </submittedName>
</protein>
<name>A0A941AR41_9BACI</name>
<evidence type="ECO:0000313" key="3">
    <source>
        <dbReference type="Proteomes" id="UP000678228"/>
    </source>
</evidence>
<dbReference type="Gene3D" id="3.20.80.10">
    <property type="entry name" value="Regulatory factor, effector binding domain"/>
    <property type="match status" value="1"/>
</dbReference>
<dbReference type="InterPro" id="IPR029442">
    <property type="entry name" value="GyrI-like"/>
</dbReference>
<proteinExistence type="predicted"/>
<gene>
    <name evidence="2" type="ORF">J7W16_21315</name>
</gene>
<organism evidence="2 3">
    <name type="scientific">Halalkalibacter suaedae</name>
    <dbReference type="NCBI Taxonomy" id="2822140"/>
    <lineage>
        <taxon>Bacteria</taxon>
        <taxon>Bacillati</taxon>
        <taxon>Bacillota</taxon>
        <taxon>Bacilli</taxon>
        <taxon>Bacillales</taxon>
        <taxon>Bacillaceae</taxon>
        <taxon>Halalkalibacter</taxon>
    </lineage>
</organism>
<feature type="domain" description="GyrI-like small molecule binding" evidence="1">
    <location>
        <begin position="52"/>
        <end position="134"/>
    </location>
</feature>
<dbReference type="Proteomes" id="UP000678228">
    <property type="component" value="Unassembled WGS sequence"/>
</dbReference>